<evidence type="ECO:0000313" key="2">
    <source>
        <dbReference type="Proteomes" id="UP000269903"/>
    </source>
</evidence>
<keyword evidence="1" id="KW-0378">Hydrolase</keyword>
<sequence>MKSIIEHYQARPLGEERCYAVCLPLIWQEGRWQVLYEIRSQHISHVLTPKSWTRHISERI</sequence>
<protein>
    <submittedName>
        <fullName evidence="1">Phosphohydrolase MutT/nudix family protein</fullName>
    </submittedName>
</protein>
<gene>
    <name evidence="1" type="ORF">NCTC6180_01975</name>
</gene>
<accession>A0A7Z9D2M4</accession>
<reference evidence="1 2" key="1">
    <citation type="submission" date="2018-12" db="EMBL/GenBank/DDBJ databases">
        <authorList>
            <consortium name="Pathogen Informatics"/>
        </authorList>
    </citation>
    <scope>NUCLEOTIDE SEQUENCE [LARGE SCALE GENOMIC DNA]</scope>
    <source>
        <strain evidence="1 2">NCTC6180</strain>
    </source>
</reference>
<proteinExistence type="predicted"/>
<name>A0A7Z9D2M4_STRSZ</name>
<dbReference type="AlphaFoldDB" id="A0A7Z9D2M4"/>
<evidence type="ECO:0000313" key="1">
    <source>
        <dbReference type="EMBL" id="VEF09487.1"/>
    </source>
</evidence>
<dbReference type="EMBL" id="LR134317">
    <property type="protein sequence ID" value="VEF09487.1"/>
    <property type="molecule type" value="Genomic_DNA"/>
</dbReference>
<organism evidence="1 2">
    <name type="scientific">Streptococcus equi subsp. zooepidemicus</name>
    <dbReference type="NCBI Taxonomy" id="40041"/>
    <lineage>
        <taxon>Bacteria</taxon>
        <taxon>Bacillati</taxon>
        <taxon>Bacillota</taxon>
        <taxon>Bacilli</taxon>
        <taxon>Lactobacillales</taxon>
        <taxon>Streptococcaceae</taxon>
        <taxon>Streptococcus</taxon>
    </lineage>
</organism>
<dbReference type="Proteomes" id="UP000269903">
    <property type="component" value="Chromosome"/>
</dbReference>
<dbReference type="GO" id="GO:0016787">
    <property type="term" value="F:hydrolase activity"/>
    <property type="evidence" value="ECO:0007669"/>
    <property type="project" value="UniProtKB-KW"/>
</dbReference>